<evidence type="ECO:0000313" key="6">
    <source>
        <dbReference type="EMBL" id="OIR05405.1"/>
    </source>
</evidence>
<evidence type="ECO:0000256" key="2">
    <source>
        <dbReference type="ARBA" id="ARBA00022801"/>
    </source>
</evidence>
<gene>
    <name evidence="6" type="primary">bglB_2</name>
    <name evidence="6" type="ORF">GALL_124560</name>
</gene>
<keyword evidence="2 6" id="KW-0378">Hydrolase</keyword>
<feature type="region of interest" description="Disordered" evidence="4">
    <location>
        <begin position="14"/>
        <end position="33"/>
    </location>
</feature>
<evidence type="ECO:0000256" key="3">
    <source>
        <dbReference type="ARBA" id="ARBA00023277"/>
    </source>
</evidence>
<accession>A0A1J5SMT8</accession>
<dbReference type="PRINTS" id="PR00133">
    <property type="entry name" value="GLHYDRLASE3"/>
</dbReference>
<dbReference type="SUPFAM" id="SSF52279">
    <property type="entry name" value="Beta-D-glucan exohydrolase, C-terminal domain"/>
    <property type="match status" value="1"/>
</dbReference>
<name>A0A1J5SMT8_9ZZZZ</name>
<dbReference type="Gene3D" id="3.20.20.300">
    <property type="entry name" value="Glycoside hydrolase, family 3, N-terminal domain"/>
    <property type="match status" value="1"/>
</dbReference>
<dbReference type="InterPro" id="IPR019800">
    <property type="entry name" value="Glyco_hydro_3_AS"/>
</dbReference>
<dbReference type="FunFam" id="2.60.40.10:FF:000495">
    <property type="entry name" value="Periplasmic beta-glucosidase"/>
    <property type="match status" value="1"/>
</dbReference>
<dbReference type="Gene3D" id="3.40.50.1700">
    <property type="entry name" value="Glycoside hydrolase family 3 C-terminal domain"/>
    <property type="match status" value="1"/>
</dbReference>
<dbReference type="AlphaFoldDB" id="A0A1J5SMT8"/>
<feature type="domain" description="Fibronectin type III-like" evidence="5">
    <location>
        <begin position="657"/>
        <end position="728"/>
    </location>
</feature>
<dbReference type="InterPro" id="IPR036962">
    <property type="entry name" value="Glyco_hydro_3_N_sf"/>
</dbReference>
<dbReference type="InterPro" id="IPR050288">
    <property type="entry name" value="Cellulose_deg_GH3"/>
</dbReference>
<evidence type="ECO:0000256" key="4">
    <source>
        <dbReference type="SAM" id="MobiDB-lite"/>
    </source>
</evidence>
<dbReference type="Pfam" id="PF14310">
    <property type="entry name" value="Fn3-like"/>
    <property type="match status" value="1"/>
</dbReference>
<dbReference type="PANTHER" id="PTHR42715">
    <property type="entry name" value="BETA-GLUCOSIDASE"/>
    <property type="match status" value="1"/>
</dbReference>
<dbReference type="EC" id="3.2.1.21" evidence="6"/>
<dbReference type="Gene3D" id="2.60.40.10">
    <property type="entry name" value="Immunoglobulins"/>
    <property type="match status" value="1"/>
</dbReference>
<dbReference type="InterPro" id="IPR001764">
    <property type="entry name" value="Glyco_hydro_3_N"/>
</dbReference>
<organism evidence="6">
    <name type="scientific">mine drainage metagenome</name>
    <dbReference type="NCBI Taxonomy" id="410659"/>
    <lineage>
        <taxon>unclassified sequences</taxon>
        <taxon>metagenomes</taxon>
        <taxon>ecological metagenomes</taxon>
    </lineage>
</organism>
<dbReference type="InterPro" id="IPR013783">
    <property type="entry name" value="Ig-like_fold"/>
</dbReference>
<evidence type="ECO:0000259" key="5">
    <source>
        <dbReference type="SMART" id="SM01217"/>
    </source>
</evidence>
<reference evidence="6" key="1">
    <citation type="submission" date="2016-10" db="EMBL/GenBank/DDBJ databases">
        <title>Sequence of Gallionella enrichment culture.</title>
        <authorList>
            <person name="Poehlein A."/>
            <person name="Muehling M."/>
            <person name="Daniel R."/>
        </authorList>
    </citation>
    <scope>NUCLEOTIDE SEQUENCE</scope>
</reference>
<proteinExistence type="inferred from homology"/>
<evidence type="ECO:0000256" key="1">
    <source>
        <dbReference type="ARBA" id="ARBA00005336"/>
    </source>
</evidence>
<keyword evidence="6" id="KW-0326">Glycosidase</keyword>
<comment type="similarity">
    <text evidence="1">Belongs to the glycosyl hydrolase 3 family.</text>
</comment>
<dbReference type="InterPro" id="IPR026891">
    <property type="entry name" value="Fn3-like"/>
</dbReference>
<dbReference type="InterPro" id="IPR036881">
    <property type="entry name" value="Glyco_hydro_3_C_sf"/>
</dbReference>
<dbReference type="SUPFAM" id="SSF51445">
    <property type="entry name" value="(Trans)glycosidases"/>
    <property type="match status" value="1"/>
</dbReference>
<dbReference type="SMART" id="SM01217">
    <property type="entry name" value="Fn3_like"/>
    <property type="match status" value="1"/>
</dbReference>
<protein>
    <submittedName>
        <fullName evidence="6">Thermostable beta-glucosidase B</fullName>
        <ecNumber evidence="6">3.2.1.21</ecNumber>
    </submittedName>
</protein>
<sequence length="763" mass="82878">MTVEQKAKLVTGMGMIMPGPTADNDKKNKKKDSALAALSSMMPPVDVDDKNIPEKVPGAAGRTHGFKQFGIPIITVSDGPAGVRISPIRNNDATKTFYATAWPVGTLLASTWDTSLVKKVGIAFGNEVKEYGIDVLLAPALNIHRNPLGGRNFEYYSEDPVVAGNITAAIVNGIESNGVGTSIKHFAANNQETNRNSINTIVSERALREIYLKGFEIAVKKSQPWTVMSSYNYINGKYTSESHDLLTNILRKEWGFKGLVMTDWFGGKDPVAQMKAGNDLLMPGIPMQTKAIVDAVKNGTLDEKILNENAERVLQLVLESPTYKGYKFSDKPDLAQHAKLSRAAASEGMILLKNNNNTLPLHSAKTVALFGNTSYDIIAGGTGSGDVNKAYTVSLLQGLNNAGYAVEKDLKNIYETYIADAKAKRPKPKFFFELVPPVPEQYLMAELLNKEATNSDAAIITIGRNAGEGADRQVDNDFTLSAVEKDLIKNVSETFHAKNKKVIVVLNIGGVIETASWKDFPDAILLAWQPGMEAGNAIADVLSGKVNPSGKLATTFPVNYTDVPSAKNFPGRELNPDPKRKSNFFGGVPAEVIYEEGIYVGYRYYNTFNVKPSYEFGYGLSYTNFKFGNLKLSSIDLKNKITATVTVTNTGKVAGKEVVQLYISAPGKTLDKPADELKSFAKTNLLKPGESETITFTINAADLASYDTNAAAWVTEAGKYIVKIGASSLDVKAFSSFNVAKEIVVQKVTNQLVPKVQINELKK</sequence>
<dbReference type="InterPro" id="IPR002772">
    <property type="entry name" value="Glyco_hydro_3_C"/>
</dbReference>
<dbReference type="PROSITE" id="PS00775">
    <property type="entry name" value="GLYCOSYL_HYDROL_F3"/>
    <property type="match status" value="1"/>
</dbReference>
<dbReference type="GO" id="GO:0005975">
    <property type="term" value="P:carbohydrate metabolic process"/>
    <property type="evidence" value="ECO:0007669"/>
    <property type="project" value="InterPro"/>
</dbReference>
<dbReference type="Pfam" id="PF01915">
    <property type="entry name" value="Glyco_hydro_3_C"/>
    <property type="match status" value="1"/>
</dbReference>
<dbReference type="Pfam" id="PF00933">
    <property type="entry name" value="Glyco_hydro_3"/>
    <property type="match status" value="1"/>
</dbReference>
<comment type="caution">
    <text evidence="6">The sequence shown here is derived from an EMBL/GenBank/DDBJ whole genome shotgun (WGS) entry which is preliminary data.</text>
</comment>
<dbReference type="PANTHER" id="PTHR42715:SF10">
    <property type="entry name" value="BETA-GLUCOSIDASE"/>
    <property type="match status" value="1"/>
</dbReference>
<dbReference type="EMBL" id="MLJW01000050">
    <property type="protein sequence ID" value="OIR05405.1"/>
    <property type="molecule type" value="Genomic_DNA"/>
</dbReference>
<dbReference type="GO" id="GO:0008422">
    <property type="term" value="F:beta-glucosidase activity"/>
    <property type="evidence" value="ECO:0007669"/>
    <property type="project" value="UniProtKB-EC"/>
</dbReference>
<dbReference type="InterPro" id="IPR017853">
    <property type="entry name" value="GH"/>
</dbReference>
<keyword evidence="3" id="KW-0119">Carbohydrate metabolism</keyword>